<protein>
    <submittedName>
        <fullName evidence="1">Uncharacterized protein</fullName>
    </submittedName>
</protein>
<dbReference type="Proteomes" id="UP001234297">
    <property type="component" value="Chromosome 2"/>
</dbReference>
<dbReference type="EMBL" id="CM056810">
    <property type="protein sequence ID" value="KAJ8646621.1"/>
    <property type="molecule type" value="Genomic_DNA"/>
</dbReference>
<keyword evidence="2" id="KW-1185">Reference proteome</keyword>
<reference evidence="1 2" key="1">
    <citation type="journal article" date="2022" name="Hortic Res">
        <title>A haplotype resolved chromosomal level avocado genome allows analysis of novel avocado genes.</title>
        <authorList>
            <person name="Nath O."/>
            <person name="Fletcher S.J."/>
            <person name="Hayward A."/>
            <person name="Shaw L.M."/>
            <person name="Masouleh A.K."/>
            <person name="Furtado A."/>
            <person name="Henry R.J."/>
            <person name="Mitter N."/>
        </authorList>
    </citation>
    <scope>NUCLEOTIDE SEQUENCE [LARGE SCALE GENOMIC DNA]</scope>
    <source>
        <strain evidence="2">cv. Hass</strain>
    </source>
</reference>
<accession>A0ACC2MLW2</accession>
<gene>
    <name evidence="1" type="ORF">MRB53_008369</name>
</gene>
<evidence type="ECO:0000313" key="1">
    <source>
        <dbReference type="EMBL" id="KAJ8646621.1"/>
    </source>
</evidence>
<comment type="caution">
    <text evidence="1">The sequence shown here is derived from an EMBL/GenBank/DDBJ whole genome shotgun (WGS) entry which is preliminary data.</text>
</comment>
<proteinExistence type="predicted"/>
<sequence length="240" mass="27409">MKKLEQSVSKKSTQIKREREENPVKDEEKEGTSEKRLKLSSSPKAGDDSAEAKTSDSNDSKSKEVVAKAENVKCELGEDDEPQELKEEMEESEEDGSEEEEPVEEDEDENEAGSDGNQKEELSEDEKMGDDLPDSATAKASTQERAVEKQGHVDEKQEAVIKEESSKQPVTDKELLEAFRFYDREWVGYIKVDDMRTIIHNLGKFYSKRAVKELLRIAVQESNKDHDGRIYYMKLLRVNL</sequence>
<organism evidence="1 2">
    <name type="scientific">Persea americana</name>
    <name type="common">Avocado</name>
    <dbReference type="NCBI Taxonomy" id="3435"/>
    <lineage>
        <taxon>Eukaryota</taxon>
        <taxon>Viridiplantae</taxon>
        <taxon>Streptophyta</taxon>
        <taxon>Embryophyta</taxon>
        <taxon>Tracheophyta</taxon>
        <taxon>Spermatophyta</taxon>
        <taxon>Magnoliopsida</taxon>
        <taxon>Magnoliidae</taxon>
        <taxon>Laurales</taxon>
        <taxon>Lauraceae</taxon>
        <taxon>Persea</taxon>
    </lineage>
</organism>
<evidence type="ECO:0000313" key="2">
    <source>
        <dbReference type="Proteomes" id="UP001234297"/>
    </source>
</evidence>
<name>A0ACC2MLW2_PERAE</name>